<dbReference type="PANTHER" id="PTHR24198">
    <property type="entry name" value="ANKYRIN REPEAT AND PROTEIN KINASE DOMAIN-CONTAINING PROTEIN"/>
    <property type="match status" value="1"/>
</dbReference>
<dbReference type="PRINTS" id="PR01415">
    <property type="entry name" value="ANKYRIN"/>
</dbReference>
<keyword evidence="2 3" id="KW-0040">ANK repeat</keyword>
<gene>
    <name evidence="5" type="ORF">FCC1311_044062</name>
</gene>
<protein>
    <submittedName>
        <fullName evidence="5">Ankyrin repeat domain-containing protein 1</fullName>
    </submittedName>
</protein>
<feature type="compositionally biased region" description="Basic and acidic residues" evidence="4">
    <location>
        <begin position="614"/>
        <end position="625"/>
    </location>
</feature>
<dbReference type="Pfam" id="PF00023">
    <property type="entry name" value="Ank"/>
    <property type="match status" value="1"/>
</dbReference>
<feature type="repeat" description="ANK" evidence="3">
    <location>
        <begin position="257"/>
        <end position="278"/>
    </location>
</feature>
<dbReference type="Gene3D" id="1.25.40.20">
    <property type="entry name" value="Ankyrin repeat-containing domain"/>
    <property type="match status" value="2"/>
</dbReference>
<feature type="compositionally biased region" description="Basic and acidic residues" evidence="4">
    <location>
        <begin position="637"/>
        <end position="660"/>
    </location>
</feature>
<evidence type="ECO:0000256" key="3">
    <source>
        <dbReference type="PROSITE-ProRule" id="PRU00023"/>
    </source>
</evidence>
<feature type="compositionally biased region" description="Polar residues" evidence="4">
    <location>
        <begin position="602"/>
        <end position="611"/>
    </location>
</feature>
<feature type="compositionally biased region" description="Low complexity" evidence="4">
    <location>
        <begin position="367"/>
        <end position="378"/>
    </location>
</feature>
<reference evidence="5 6" key="1">
    <citation type="submission" date="2017-12" db="EMBL/GenBank/DDBJ databases">
        <title>Sequencing, de novo assembly and annotation of complete genome of a new Thraustochytrid species, strain FCC1311.</title>
        <authorList>
            <person name="Sedici K."/>
            <person name="Godart F."/>
            <person name="Aiese Cigliano R."/>
            <person name="Sanseverino W."/>
            <person name="Barakat M."/>
            <person name="Ortet P."/>
            <person name="Marechal E."/>
            <person name="Cagnac O."/>
            <person name="Amato A."/>
        </authorList>
    </citation>
    <scope>NUCLEOTIDE SEQUENCE [LARGE SCALE GENOMIC DNA]</scope>
</reference>
<feature type="region of interest" description="Disordered" evidence="4">
    <location>
        <begin position="540"/>
        <end position="667"/>
    </location>
</feature>
<dbReference type="EMBL" id="BEYU01000040">
    <property type="protein sequence ID" value="GBG28183.1"/>
    <property type="molecule type" value="Genomic_DNA"/>
</dbReference>
<accession>A0A2R5GHQ9</accession>
<dbReference type="Pfam" id="PF12796">
    <property type="entry name" value="Ank_2"/>
    <property type="match status" value="1"/>
</dbReference>
<proteinExistence type="predicted"/>
<feature type="region of interest" description="Disordered" evidence="4">
    <location>
        <begin position="1"/>
        <end position="34"/>
    </location>
</feature>
<evidence type="ECO:0000313" key="6">
    <source>
        <dbReference type="Proteomes" id="UP000241890"/>
    </source>
</evidence>
<dbReference type="PROSITE" id="PS50297">
    <property type="entry name" value="ANK_REP_REGION"/>
    <property type="match status" value="3"/>
</dbReference>
<dbReference type="Proteomes" id="UP000241890">
    <property type="component" value="Unassembled WGS sequence"/>
</dbReference>
<feature type="repeat" description="ANK" evidence="3">
    <location>
        <begin position="458"/>
        <end position="490"/>
    </location>
</feature>
<dbReference type="PANTHER" id="PTHR24198:SF185">
    <property type="entry name" value="ANKYRIN-3"/>
    <property type="match status" value="1"/>
</dbReference>
<feature type="compositionally biased region" description="Low complexity" evidence="4">
    <location>
        <begin position="627"/>
        <end position="636"/>
    </location>
</feature>
<dbReference type="PROSITE" id="PS50088">
    <property type="entry name" value="ANK_REPEAT"/>
    <property type="match status" value="3"/>
</dbReference>
<sequence>METEAGNNANDTDAGTTTTTQEKEIVVSDAANEDEDAFWEKHQEDLESKLFRMYRGALHETPQGSQTSTWAKRAYQEFLRNTQTQSKDEVPNDPQAWKCMHDLALAACASGAHVNLVMFHAARIPLAVRQHLFDMLIIECCRNGHADALKSLVSMALVSEFTVELSDFIDEIGPSPSLDLGIMDEANNSAIHMACLHGYLECVRCLVETGEDDVNRRSRGNASSGATPLHAAAMGGHIDIIAYLLKAGAEPSPLANDGTSPLHLACARDRADAVKFLMFRTDQDPFTQAASGQRRSIPSGALAGSSVDESQDSLHIAGLSAFETAAIFASSNAVRAILHMVSSDVAALVRRSRASVEQPQRGKDGNAPDSRSGSAADSAAHRPESVVARQGLVPFMFRSMLLALSSYAGEEDEVTQDEARAEIITNISNFLPPEKLSKVLSMHYKGVPGKADIPTEIRGDTLLHVGARLGRGRCVQALLNAGADVTVRNVKGETAVDCSMPFLLKPENTTALRAVRSLVAEWERLRVSADQTMEAMLQDEVHGAGEATGSAEPSSHEYADVRSPAKDDSVKVPGAGSRKKRTRRSKKKSKKRTSAHSASSAQKVSPATEGNENAPEKGENAHDDALSQDAGSSGSASDHETACSADSHKKSQGAEKRTGAEEVDDDGQGWVLAQGGKVKFADHEASGAGLATEEMMQKRDLQRRLVAHRVLFEQLNPEASVLGLKFEHFLGLQLSELSMSQLDTLRALHHRAQEDILEAQLNAARVQGRELAVEDRQRRANFTAFQEHYFGGLDG</sequence>
<evidence type="ECO:0000256" key="1">
    <source>
        <dbReference type="ARBA" id="ARBA00022737"/>
    </source>
</evidence>
<evidence type="ECO:0000313" key="5">
    <source>
        <dbReference type="EMBL" id="GBG28183.1"/>
    </source>
</evidence>
<keyword evidence="6" id="KW-1185">Reference proteome</keyword>
<feature type="compositionally biased region" description="Low complexity" evidence="4">
    <location>
        <begin position="1"/>
        <end position="20"/>
    </location>
</feature>
<dbReference type="InParanoid" id="A0A2R5GHQ9"/>
<dbReference type="GO" id="GO:0005737">
    <property type="term" value="C:cytoplasm"/>
    <property type="evidence" value="ECO:0007669"/>
    <property type="project" value="TreeGrafter"/>
</dbReference>
<organism evidence="5 6">
    <name type="scientific">Hondaea fermentalgiana</name>
    <dbReference type="NCBI Taxonomy" id="2315210"/>
    <lineage>
        <taxon>Eukaryota</taxon>
        <taxon>Sar</taxon>
        <taxon>Stramenopiles</taxon>
        <taxon>Bigyra</taxon>
        <taxon>Labyrinthulomycetes</taxon>
        <taxon>Thraustochytrida</taxon>
        <taxon>Thraustochytriidae</taxon>
        <taxon>Hondaea</taxon>
    </lineage>
</organism>
<feature type="compositionally biased region" description="Basic and acidic residues" evidence="4">
    <location>
        <begin position="554"/>
        <end position="570"/>
    </location>
</feature>
<feature type="compositionally biased region" description="Basic residues" evidence="4">
    <location>
        <begin position="577"/>
        <end position="594"/>
    </location>
</feature>
<keyword evidence="1" id="KW-0677">Repeat</keyword>
<dbReference type="AlphaFoldDB" id="A0A2R5GHQ9"/>
<comment type="caution">
    <text evidence="5">The sequence shown here is derived from an EMBL/GenBank/DDBJ whole genome shotgun (WGS) entry which is preliminary data.</text>
</comment>
<feature type="region of interest" description="Disordered" evidence="4">
    <location>
        <begin position="351"/>
        <end position="383"/>
    </location>
</feature>
<dbReference type="InterPro" id="IPR002110">
    <property type="entry name" value="Ankyrin_rpt"/>
</dbReference>
<dbReference type="SMART" id="SM00248">
    <property type="entry name" value="ANK"/>
    <property type="match status" value="5"/>
</dbReference>
<name>A0A2R5GHQ9_9STRA</name>
<dbReference type="OrthoDB" id="10249694at2759"/>
<evidence type="ECO:0000256" key="2">
    <source>
        <dbReference type="ARBA" id="ARBA00023043"/>
    </source>
</evidence>
<dbReference type="SUPFAM" id="SSF48403">
    <property type="entry name" value="Ankyrin repeat"/>
    <property type="match status" value="1"/>
</dbReference>
<feature type="repeat" description="ANK" evidence="3">
    <location>
        <begin position="224"/>
        <end position="256"/>
    </location>
</feature>
<dbReference type="InterPro" id="IPR036770">
    <property type="entry name" value="Ankyrin_rpt-contain_sf"/>
</dbReference>
<evidence type="ECO:0000256" key="4">
    <source>
        <dbReference type="SAM" id="MobiDB-lite"/>
    </source>
</evidence>